<sequence>MKILLKWRRTLNITKFPQLSSILSDETVISTRNTNKGQASKSKERLTQETKLPPVIIKNWHRRALSGRSIELALSHKRDALQNNTSSQEDMDEVEDKWVSMLNSIGEELGFLRIPLEPRIVAFGKKLNWENYWPMRGNTKTKPRRLSKNFQKQKYLKEGSEDSIQRPFHALMNKMPWRLPVILLISLRIGGNGITRDSPPPPIDLQSMIMAIRSMKKNSAPGKSEVLTAHHKKFLEVESLERW</sequence>
<dbReference type="Proteomes" id="UP000037035">
    <property type="component" value="Unassembled WGS sequence"/>
</dbReference>
<evidence type="ECO:0000313" key="1">
    <source>
        <dbReference type="EMBL" id="KNZ49245.1"/>
    </source>
</evidence>
<evidence type="ECO:0000313" key="2">
    <source>
        <dbReference type="Proteomes" id="UP000037035"/>
    </source>
</evidence>
<gene>
    <name evidence="1" type="ORF">VP01_512g9</name>
</gene>
<organism evidence="1 2">
    <name type="scientific">Puccinia sorghi</name>
    <dbReference type="NCBI Taxonomy" id="27349"/>
    <lineage>
        <taxon>Eukaryota</taxon>
        <taxon>Fungi</taxon>
        <taxon>Dikarya</taxon>
        <taxon>Basidiomycota</taxon>
        <taxon>Pucciniomycotina</taxon>
        <taxon>Pucciniomycetes</taxon>
        <taxon>Pucciniales</taxon>
        <taxon>Pucciniaceae</taxon>
        <taxon>Puccinia</taxon>
    </lineage>
</organism>
<keyword evidence="2" id="KW-1185">Reference proteome</keyword>
<name>A0A0L6UN26_9BASI</name>
<comment type="caution">
    <text evidence="1">The sequence shown here is derived from an EMBL/GenBank/DDBJ whole genome shotgun (WGS) entry which is preliminary data.</text>
</comment>
<reference evidence="1 2" key="1">
    <citation type="submission" date="2015-08" db="EMBL/GenBank/DDBJ databases">
        <title>Next Generation Sequencing and Analysis of the Genome of Puccinia sorghi L Schw, the Causal Agent of Maize Common Rust.</title>
        <authorList>
            <person name="Rochi L."/>
            <person name="Burguener G."/>
            <person name="Darino M."/>
            <person name="Turjanski A."/>
            <person name="Kreff E."/>
            <person name="Dieguez M.J."/>
            <person name="Sacco F."/>
        </authorList>
    </citation>
    <scope>NUCLEOTIDE SEQUENCE [LARGE SCALE GENOMIC DNA]</scope>
    <source>
        <strain evidence="1 2">RO10H11247</strain>
    </source>
</reference>
<dbReference type="VEuPathDB" id="FungiDB:VP01_512g9"/>
<proteinExistence type="predicted"/>
<accession>A0A0L6UN26</accession>
<dbReference type="EMBL" id="LAVV01010309">
    <property type="protein sequence ID" value="KNZ49245.1"/>
    <property type="molecule type" value="Genomic_DNA"/>
</dbReference>
<dbReference type="AlphaFoldDB" id="A0A0L6UN26"/>
<protein>
    <submittedName>
        <fullName evidence="1">Uncharacterized protein</fullName>
    </submittedName>
</protein>